<dbReference type="HOGENOM" id="CLU_2675061_0_0_1"/>
<evidence type="ECO:0000313" key="2">
    <source>
        <dbReference type="Proteomes" id="UP000006038"/>
    </source>
</evidence>
<name>J3MR48_ORYBR</name>
<proteinExistence type="predicted"/>
<dbReference type="Gramene" id="OB08G15770.1">
    <property type="protein sequence ID" value="OB08G15770.1"/>
    <property type="gene ID" value="OB08G15770"/>
</dbReference>
<keyword evidence="2" id="KW-1185">Reference proteome</keyword>
<sequence length="75" mass="8928">MALKSELMWKINKDDSQEYLNMPNKGSKLTAIDEFGSHVIIVKFHRRDTRAFETKRKPWLSNRQKRSSYPVLTME</sequence>
<reference evidence="1" key="1">
    <citation type="journal article" date="2013" name="Nat. Commun.">
        <title>Whole-genome sequencing of Oryza brachyantha reveals mechanisms underlying Oryza genome evolution.</title>
        <authorList>
            <person name="Chen J."/>
            <person name="Huang Q."/>
            <person name="Gao D."/>
            <person name="Wang J."/>
            <person name="Lang Y."/>
            <person name="Liu T."/>
            <person name="Li B."/>
            <person name="Bai Z."/>
            <person name="Luis Goicoechea J."/>
            <person name="Liang C."/>
            <person name="Chen C."/>
            <person name="Zhang W."/>
            <person name="Sun S."/>
            <person name="Liao Y."/>
            <person name="Zhang X."/>
            <person name="Yang L."/>
            <person name="Song C."/>
            <person name="Wang M."/>
            <person name="Shi J."/>
            <person name="Liu G."/>
            <person name="Liu J."/>
            <person name="Zhou H."/>
            <person name="Zhou W."/>
            <person name="Yu Q."/>
            <person name="An N."/>
            <person name="Chen Y."/>
            <person name="Cai Q."/>
            <person name="Wang B."/>
            <person name="Liu B."/>
            <person name="Min J."/>
            <person name="Huang Y."/>
            <person name="Wu H."/>
            <person name="Li Z."/>
            <person name="Zhang Y."/>
            <person name="Yin Y."/>
            <person name="Song W."/>
            <person name="Jiang J."/>
            <person name="Jackson S.A."/>
            <person name="Wing R.A."/>
            <person name="Wang J."/>
            <person name="Chen M."/>
        </authorList>
    </citation>
    <scope>NUCLEOTIDE SEQUENCE [LARGE SCALE GENOMIC DNA]</scope>
    <source>
        <strain evidence="1">cv. IRGC 101232</strain>
    </source>
</reference>
<accession>J3MR48</accession>
<dbReference type="EnsemblPlants" id="OB08G15770.1">
    <property type="protein sequence ID" value="OB08G15770.1"/>
    <property type="gene ID" value="OB08G15770"/>
</dbReference>
<evidence type="ECO:0000313" key="1">
    <source>
        <dbReference type="EnsemblPlants" id="OB08G15770.1"/>
    </source>
</evidence>
<organism evidence="1">
    <name type="scientific">Oryza brachyantha</name>
    <name type="common">malo sina</name>
    <dbReference type="NCBI Taxonomy" id="4533"/>
    <lineage>
        <taxon>Eukaryota</taxon>
        <taxon>Viridiplantae</taxon>
        <taxon>Streptophyta</taxon>
        <taxon>Embryophyta</taxon>
        <taxon>Tracheophyta</taxon>
        <taxon>Spermatophyta</taxon>
        <taxon>Magnoliopsida</taxon>
        <taxon>Liliopsida</taxon>
        <taxon>Poales</taxon>
        <taxon>Poaceae</taxon>
        <taxon>BOP clade</taxon>
        <taxon>Oryzoideae</taxon>
        <taxon>Oryzeae</taxon>
        <taxon>Oryzinae</taxon>
        <taxon>Oryza</taxon>
    </lineage>
</organism>
<protein>
    <submittedName>
        <fullName evidence="1">Uncharacterized protein</fullName>
    </submittedName>
</protein>
<reference evidence="1" key="2">
    <citation type="submission" date="2013-04" db="UniProtKB">
        <authorList>
            <consortium name="EnsemblPlants"/>
        </authorList>
    </citation>
    <scope>IDENTIFICATION</scope>
</reference>
<dbReference type="AlphaFoldDB" id="J3MR48"/>
<dbReference type="Proteomes" id="UP000006038">
    <property type="component" value="Chromosome 8"/>
</dbReference>